<feature type="transmembrane region" description="Helical" evidence="1">
    <location>
        <begin position="27"/>
        <end position="45"/>
    </location>
</feature>
<organism evidence="2 3">
    <name type="scientific">Oryzias latipes</name>
    <name type="common">Japanese rice fish</name>
    <name type="synonym">Japanese killifish</name>
    <dbReference type="NCBI Taxonomy" id="8090"/>
    <lineage>
        <taxon>Eukaryota</taxon>
        <taxon>Metazoa</taxon>
        <taxon>Chordata</taxon>
        <taxon>Craniata</taxon>
        <taxon>Vertebrata</taxon>
        <taxon>Euteleostomi</taxon>
        <taxon>Actinopterygii</taxon>
        <taxon>Neopterygii</taxon>
        <taxon>Teleostei</taxon>
        <taxon>Neoteleostei</taxon>
        <taxon>Acanthomorphata</taxon>
        <taxon>Ovalentaria</taxon>
        <taxon>Atherinomorphae</taxon>
        <taxon>Beloniformes</taxon>
        <taxon>Adrianichthyidae</taxon>
        <taxon>Oryziinae</taxon>
        <taxon>Oryzias</taxon>
    </lineage>
</organism>
<accession>A0A3P9KFT2</accession>
<keyword evidence="1" id="KW-0472">Membrane</keyword>
<evidence type="ECO:0000256" key="1">
    <source>
        <dbReference type="SAM" id="Phobius"/>
    </source>
</evidence>
<keyword evidence="1" id="KW-0812">Transmembrane</keyword>
<sequence length="138" mass="15175">MLYHSHSTHLLLVRPSYPILEPNVAPHLRMGLIYAFLFVGGWRLLTLKKWIIDLAMSLCTFISAASKFAQLQCLWSSKDAAQVSTSTWAMATCTSRIYTTMATTGDTQGKSAGVTNDCGAAAPHRATIRRERLASLTL</sequence>
<reference key="1">
    <citation type="journal article" date="2007" name="Nature">
        <title>The medaka draft genome and insights into vertebrate genome evolution.</title>
        <authorList>
            <person name="Kasahara M."/>
            <person name="Naruse K."/>
            <person name="Sasaki S."/>
            <person name="Nakatani Y."/>
            <person name="Qu W."/>
            <person name="Ahsan B."/>
            <person name="Yamada T."/>
            <person name="Nagayasu Y."/>
            <person name="Doi K."/>
            <person name="Kasai Y."/>
            <person name="Jindo T."/>
            <person name="Kobayashi D."/>
            <person name="Shimada A."/>
            <person name="Toyoda A."/>
            <person name="Kuroki Y."/>
            <person name="Fujiyama A."/>
            <person name="Sasaki T."/>
            <person name="Shimizu A."/>
            <person name="Asakawa S."/>
            <person name="Shimizu N."/>
            <person name="Hashimoto S."/>
            <person name="Yang J."/>
            <person name="Lee Y."/>
            <person name="Matsushima K."/>
            <person name="Sugano S."/>
            <person name="Sakaizumi M."/>
            <person name="Narita T."/>
            <person name="Ohishi K."/>
            <person name="Haga S."/>
            <person name="Ohta F."/>
            <person name="Nomoto H."/>
            <person name="Nogata K."/>
            <person name="Morishita T."/>
            <person name="Endo T."/>
            <person name="Shin-I T."/>
            <person name="Takeda H."/>
            <person name="Morishita S."/>
            <person name="Kohara Y."/>
        </authorList>
    </citation>
    <scope>NUCLEOTIDE SEQUENCE [LARGE SCALE GENOMIC DNA]</scope>
    <source>
        <strain>Hd-rR</strain>
    </source>
</reference>
<dbReference type="Ensembl" id="ENSORLT00020003353.1">
    <property type="protein sequence ID" value="ENSORLP00020007174.1"/>
    <property type="gene ID" value="ENSORLG00020008080.1"/>
</dbReference>
<dbReference type="PANTHER" id="PTHR12226">
    <property type="entry name" value="MANNOSE-P-DOLICHOL UTILIZATION DEFECT 1 LEC35 -RELATED"/>
    <property type="match status" value="1"/>
</dbReference>
<reference evidence="2" key="3">
    <citation type="submission" date="2025-08" db="UniProtKB">
        <authorList>
            <consortium name="Ensembl"/>
        </authorList>
    </citation>
    <scope>IDENTIFICATION</scope>
    <source>
        <strain evidence="2">HNI</strain>
    </source>
</reference>
<dbReference type="Proteomes" id="UP000265180">
    <property type="component" value="Chromosome 22"/>
</dbReference>
<reference evidence="2" key="4">
    <citation type="submission" date="2025-09" db="UniProtKB">
        <authorList>
            <consortium name="Ensembl"/>
        </authorList>
    </citation>
    <scope>IDENTIFICATION</scope>
    <source>
        <strain evidence="2">HNI</strain>
    </source>
</reference>
<evidence type="ECO:0000313" key="2">
    <source>
        <dbReference type="Ensembl" id="ENSORLP00020007174.1"/>
    </source>
</evidence>
<dbReference type="InterPro" id="IPR016817">
    <property type="entry name" value="MannP-dilichol_defect-1"/>
</dbReference>
<evidence type="ECO:0000313" key="3">
    <source>
        <dbReference type="Proteomes" id="UP000265180"/>
    </source>
</evidence>
<proteinExistence type="predicted"/>
<reference evidence="2 3" key="2">
    <citation type="submission" date="2017-04" db="EMBL/GenBank/DDBJ databases">
        <title>CpG methylation of centromeres and impact of large insertions on vertebrate speciation.</title>
        <authorList>
            <person name="Ichikawa K."/>
            <person name="Yoshimura J."/>
            <person name="Morishita S."/>
        </authorList>
    </citation>
    <scope>NUCLEOTIDE SEQUENCE</scope>
    <source>
        <strain evidence="2 3">HNI</strain>
    </source>
</reference>
<dbReference type="AlphaFoldDB" id="A0A3P9KFT2"/>
<name>A0A3P9KFT2_ORYLA</name>
<keyword evidence="1" id="KW-1133">Transmembrane helix</keyword>
<protein>
    <submittedName>
        <fullName evidence="2">Solute carrier family 66 member 3</fullName>
    </submittedName>
</protein>
<dbReference type="PANTHER" id="PTHR12226:SF3">
    <property type="entry name" value="SOLUTE CARRIER FAMILY 66 MEMBER 3"/>
    <property type="match status" value="1"/>
</dbReference>